<gene>
    <name evidence="2" type="ORF">E0H45_33235</name>
</gene>
<dbReference type="AlphaFoldDB" id="A0A4R0H2Z9"/>
<proteinExistence type="predicted"/>
<dbReference type="RefSeq" id="WP_131344801.1">
    <property type="nucleotide sequence ID" value="NZ_SJJZ01000004.1"/>
</dbReference>
<dbReference type="OrthoDB" id="2352890at2"/>
<dbReference type="InterPro" id="IPR011009">
    <property type="entry name" value="Kinase-like_dom_sf"/>
</dbReference>
<accession>A0A4R0H2Z9</accession>
<organism evidence="2 3">
    <name type="scientific">Kribbella soli</name>
    <dbReference type="NCBI Taxonomy" id="1124743"/>
    <lineage>
        <taxon>Bacteria</taxon>
        <taxon>Bacillati</taxon>
        <taxon>Actinomycetota</taxon>
        <taxon>Actinomycetes</taxon>
        <taxon>Propionibacteriales</taxon>
        <taxon>Kribbellaceae</taxon>
        <taxon>Kribbella</taxon>
    </lineage>
</organism>
<name>A0A4R0H2Z9_9ACTN</name>
<keyword evidence="3" id="KW-1185">Reference proteome</keyword>
<comment type="caution">
    <text evidence="2">The sequence shown here is derived from an EMBL/GenBank/DDBJ whole genome shotgun (WGS) entry which is preliminary data.</text>
</comment>
<dbReference type="SUPFAM" id="SSF56112">
    <property type="entry name" value="Protein kinase-like (PK-like)"/>
    <property type="match status" value="1"/>
</dbReference>
<dbReference type="InterPro" id="IPR002575">
    <property type="entry name" value="Aminoglycoside_PTrfase"/>
</dbReference>
<dbReference type="EMBL" id="SJJZ01000004">
    <property type="protein sequence ID" value="TCC03968.1"/>
    <property type="molecule type" value="Genomic_DNA"/>
</dbReference>
<sequence length="285" mass="30822">MIDAVVEHFRLGRRLAPAARVPGGLSNEMWRVVTESGSYAVKRMVASVDRPDFVANIEASFEIERRAYAGGVPMPRPVVEPVSGGALALIGTSLVRVHEWADSTPGDVSVLEVMGLLGRIHAVGGTRLDERRGGVWESQRWGRDITVLAELVTAGAPARLLAVDSHRDLDRKNVLRSEHGVLAVDWDAAGPIPAVQEVVAVALDWAGFDAVAFRAAVDAYRSTVGIELPAEPWVFGGWVAGQGEWLDYNADHRIDTELGRDEVAAARDRLRGLAASIDKLLDALR</sequence>
<evidence type="ECO:0000313" key="3">
    <source>
        <dbReference type="Proteomes" id="UP000292346"/>
    </source>
</evidence>
<evidence type="ECO:0000259" key="1">
    <source>
        <dbReference type="Pfam" id="PF01636"/>
    </source>
</evidence>
<feature type="domain" description="Aminoglycoside phosphotransferase" evidence="1">
    <location>
        <begin position="20"/>
        <end position="220"/>
    </location>
</feature>
<reference evidence="2 3" key="1">
    <citation type="submission" date="2019-02" db="EMBL/GenBank/DDBJ databases">
        <title>Kribbella capetownensis sp. nov. and Kribbella speibonae sp. nov., isolated from soil.</title>
        <authorList>
            <person name="Curtis S.M."/>
            <person name="Norton I."/>
            <person name="Everest G.J."/>
            <person name="Meyers P.R."/>
        </authorList>
    </citation>
    <scope>NUCLEOTIDE SEQUENCE [LARGE SCALE GENOMIC DNA]</scope>
    <source>
        <strain evidence="2 3">KCTC 29219</strain>
    </source>
</reference>
<dbReference type="Proteomes" id="UP000292346">
    <property type="component" value="Unassembled WGS sequence"/>
</dbReference>
<dbReference type="Pfam" id="PF01636">
    <property type="entry name" value="APH"/>
    <property type="match status" value="1"/>
</dbReference>
<protein>
    <recommendedName>
        <fullName evidence="1">Aminoglycoside phosphotransferase domain-containing protein</fullName>
    </recommendedName>
</protein>
<evidence type="ECO:0000313" key="2">
    <source>
        <dbReference type="EMBL" id="TCC03968.1"/>
    </source>
</evidence>